<dbReference type="SUPFAM" id="SSF53067">
    <property type="entry name" value="Actin-like ATPase domain"/>
    <property type="match status" value="1"/>
</dbReference>
<evidence type="ECO:0000313" key="1">
    <source>
        <dbReference type="EMBL" id="RXK55840.1"/>
    </source>
</evidence>
<accession>A0A4Q1CAB5</accession>
<keyword evidence="2" id="KW-1185">Reference proteome</keyword>
<proteinExistence type="predicted"/>
<sequence length="501" mass="54910">MLPAFSFPQASVLFCDADRASLGVFRRKGTSLECLQFNSVALPRSSGEDAASPTAEWVAALSSLRLGAAAEAPLILLLPPHVTLVKHLRLPRVDARKRAKLVEFEAAQKLPCSLSEVTWDTTLAGEDGATQQLMLAAVRNAALMPWCEAVAAAGFRLEQVVPFPLALLARSRLAHAFKPEPELVLHGESRAATLLLVNTEGFALRSWLMATDHDRAANTTQLVQEVARSVLHLRAQSGLGNPTGMQLAGEWIHHAADPSLFAAKLNLPVQALPPLTGLAPTHDANAAWPELAGAAAGRLLKGHPTMNLLPAHLRTRQRRRGRKPWLTAAALVLLGAPVVPFLQFREATRAAEARSAEIEQIVAPMRQHETAMRRGLAECAELRRRIVHWQELRQRRTSWLRMFADWQQRLGALEGVWIDRLEVRAGATGELPQLEISGRMLPMPQVESLAGNGWAERAKALLQSIERSPFLSRVASERFDATQTDSLAFQLVLVPNPEEPL</sequence>
<dbReference type="Gene3D" id="3.30.420.380">
    <property type="match status" value="1"/>
</dbReference>
<evidence type="ECO:0008006" key="3">
    <source>
        <dbReference type="Google" id="ProtNLM"/>
    </source>
</evidence>
<evidence type="ECO:0000313" key="2">
    <source>
        <dbReference type="Proteomes" id="UP000290218"/>
    </source>
</evidence>
<dbReference type="OrthoDB" id="9783426at2"/>
<reference evidence="1 2" key="1">
    <citation type="submission" date="2019-01" db="EMBL/GenBank/DDBJ databases">
        <title>Lacunisphaera sp. strain TWA-58.</title>
        <authorList>
            <person name="Chen W.-M."/>
        </authorList>
    </citation>
    <scope>NUCLEOTIDE SEQUENCE [LARGE SCALE GENOMIC DNA]</scope>
    <source>
        <strain evidence="1 2">TWA-58</strain>
    </source>
</reference>
<dbReference type="Proteomes" id="UP000290218">
    <property type="component" value="Unassembled WGS sequence"/>
</dbReference>
<organism evidence="1 2">
    <name type="scientific">Oleiharenicola lentus</name>
    <dbReference type="NCBI Taxonomy" id="2508720"/>
    <lineage>
        <taxon>Bacteria</taxon>
        <taxon>Pseudomonadati</taxon>
        <taxon>Verrucomicrobiota</taxon>
        <taxon>Opitutia</taxon>
        <taxon>Opitutales</taxon>
        <taxon>Opitutaceae</taxon>
        <taxon>Oleiharenicola</taxon>
    </lineage>
</organism>
<gene>
    <name evidence="1" type="ORF">ESB00_08140</name>
</gene>
<protein>
    <recommendedName>
        <fullName evidence="3">Fimbrial assembly protein</fullName>
    </recommendedName>
</protein>
<name>A0A4Q1CAB5_9BACT</name>
<dbReference type="AlphaFoldDB" id="A0A4Q1CAB5"/>
<comment type="caution">
    <text evidence="1">The sequence shown here is derived from an EMBL/GenBank/DDBJ whole genome shotgun (WGS) entry which is preliminary data.</text>
</comment>
<dbReference type="InterPro" id="IPR043129">
    <property type="entry name" value="ATPase_NBD"/>
</dbReference>
<dbReference type="EMBL" id="SDHX01000001">
    <property type="protein sequence ID" value="RXK55840.1"/>
    <property type="molecule type" value="Genomic_DNA"/>
</dbReference>
<dbReference type="RefSeq" id="WP_129047206.1">
    <property type="nucleotide sequence ID" value="NZ_SDHX01000001.1"/>
</dbReference>